<proteinExistence type="predicted"/>
<organism evidence="1">
    <name type="scientific">marine sediment metagenome</name>
    <dbReference type="NCBI Taxonomy" id="412755"/>
    <lineage>
        <taxon>unclassified sequences</taxon>
        <taxon>metagenomes</taxon>
        <taxon>ecological metagenomes</taxon>
    </lineage>
</organism>
<comment type="caution">
    <text evidence="1">The sequence shown here is derived from an EMBL/GenBank/DDBJ whole genome shotgun (WGS) entry which is preliminary data.</text>
</comment>
<feature type="non-terminal residue" evidence="1">
    <location>
        <position position="46"/>
    </location>
</feature>
<gene>
    <name evidence="1" type="ORF">S12H4_26209</name>
</gene>
<accession>X1RJ59</accession>
<reference evidence="1" key="1">
    <citation type="journal article" date="2014" name="Front. Microbiol.">
        <title>High frequency of phylogenetically diverse reductive dehalogenase-homologous genes in deep subseafloor sedimentary metagenomes.</title>
        <authorList>
            <person name="Kawai M."/>
            <person name="Futagami T."/>
            <person name="Toyoda A."/>
            <person name="Takaki Y."/>
            <person name="Nishi S."/>
            <person name="Hori S."/>
            <person name="Arai W."/>
            <person name="Tsubouchi T."/>
            <person name="Morono Y."/>
            <person name="Uchiyama I."/>
            <person name="Ito T."/>
            <person name="Fujiyama A."/>
            <person name="Inagaki F."/>
            <person name="Takami H."/>
        </authorList>
    </citation>
    <scope>NUCLEOTIDE SEQUENCE</scope>
    <source>
        <strain evidence="1">Expedition CK06-06</strain>
    </source>
</reference>
<dbReference type="EMBL" id="BARW01014850">
    <property type="protein sequence ID" value="GAI80673.1"/>
    <property type="molecule type" value="Genomic_DNA"/>
</dbReference>
<name>X1RJ59_9ZZZZ</name>
<sequence>MWFQKEKLWSGDKLSWHIGYDLWGWAIPLVIDKDYGLFTVKILCFY</sequence>
<evidence type="ECO:0000313" key="1">
    <source>
        <dbReference type="EMBL" id="GAI80673.1"/>
    </source>
</evidence>
<protein>
    <submittedName>
        <fullName evidence="1">Uncharacterized protein</fullName>
    </submittedName>
</protein>
<dbReference type="AlphaFoldDB" id="X1RJ59"/>